<protein>
    <recommendedName>
        <fullName evidence="2">GATA-type domain-containing protein</fullName>
    </recommendedName>
</protein>
<organism evidence="3 4">
    <name type="scientific">Mycena sanguinolenta</name>
    <dbReference type="NCBI Taxonomy" id="230812"/>
    <lineage>
        <taxon>Eukaryota</taxon>
        <taxon>Fungi</taxon>
        <taxon>Dikarya</taxon>
        <taxon>Basidiomycota</taxon>
        <taxon>Agaricomycotina</taxon>
        <taxon>Agaricomycetes</taxon>
        <taxon>Agaricomycetidae</taxon>
        <taxon>Agaricales</taxon>
        <taxon>Marasmiineae</taxon>
        <taxon>Mycenaceae</taxon>
        <taxon>Mycena</taxon>
    </lineage>
</organism>
<dbReference type="InterPro" id="IPR000679">
    <property type="entry name" value="Znf_GATA"/>
</dbReference>
<dbReference type="InterPro" id="IPR013088">
    <property type="entry name" value="Znf_NHR/GATA"/>
</dbReference>
<keyword evidence="4" id="KW-1185">Reference proteome</keyword>
<dbReference type="SMART" id="SM00401">
    <property type="entry name" value="ZnF_GATA"/>
    <property type="match status" value="1"/>
</dbReference>
<feature type="domain" description="GATA-type" evidence="2">
    <location>
        <begin position="240"/>
        <end position="292"/>
    </location>
</feature>
<dbReference type="Proteomes" id="UP000623467">
    <property type="component" value="Unassembled WGS sequence"/>
</dbReference>
<dbReference type="SUPFAM" id="SSF57716">
    <property type="entry name" value="Glucocorticoid receptor-like (DNA-binding domain)"/>
    <property type="match status" value="1"/>
</dbReference>
<dbReference type="EMBL" id="JACAZH010000016">
    <property type="protein sequence ID" value="KAF7349414.1"/>
    <property type="molecule type" value="Genomic_DNA"/>
</dbReference>
<dbReference type="OrthoDB" id="3020559at2759"/>
<comment type="caution">
    <text evidence="3">The sequence shown here is derived from an EMBL/GenBank/DDBJ whole genome shotgun (WGS) entry which is preliminary data.</text>
</comment>
<name>A0A8H6XZW7_9AGAR</name>
<feature type="compositionally biased region" description="Basic residues" evidence="1">
    <location>
        <begin position="289"/>
        <end position="311"/>
    </location>
</feature>
<feature type="region of interest" description="Disordered" evidence="1">
    <location>
        <begin position="274"/>
        <end position="317"/>
    </location>
</feature>
<dbReference type="Gene3D" id="3.30.50.10">
    <property type="entry name" value="Erythroid Transcription Factor GATA-1, subunit A"/>
    <property type="match status" value="1"/>
</dbReference>
<dbReference type="GO" id="GO:0008270">
    <property type="term" value="F:zinc ion binding"/>
    <property type="evidence" value="ECO:0007669"/>
    <property type="project" value="InterPro"/>
</dbReference>
<accession>A0A8H6XZW7</accession>
<reference evidence="3" key="1">
    <citation type="submission" date="2020-05" db="EMBL/GenBank/DDBJ databases">
        <title>Mycena genomes resolve the evolution of fungal bioluminescence.</title>
        <authorList>
            <person name="Tsai I.J."/>
        </authorList>
    </citation>
    <scope>NUCLEOTIDE SEQUENCE</scope>
    <source>
        <strain evidence="3">160909Yilan</strain>
    </source>
</reference>
<sequence length="317" mass="34769">MPLVAMDDAPPNFNGATHSHASTLLPPWQYNPTSSAGASFHAGSFPADTTPRQLSQSAQTWSQNAINASPWIASVDALANGVDIVSAAFLQLVEFHERSQLDKPSSDLLRSSLRNGYLTLGDLLSVVDWERLQNLAVSCVFPPLSSNRLGYLGSHDLPNQTTPRDFSHSDGTELLPFPLYEMPTTSSSSTASSSLFTPWPGAPLHPATQSTEPGVHPATEYYEQPLAQTPHTGVIVDSGGSLRRRCFDCGEEDDPKQWRKHPEIPGDLCNSCGQHRKKYGTPRSPQLIKRGKERANRKRTRVMSTHPKHPLKSVEEI</sequence>
<evidence type="ECO:0000313" key="3">
    <source>
        <dbReference type="EMBL" id="KAF7349414.1"/>
    </source>
</evidence>
<dbReference type="AlphaFoldDB" id="A0A8H6XZW7"/>
<dbReference type="GO" id="GO:0043565">
    <property type="term" value="F:sequence-specific DNA binding"/>
    <property type="evidence" value="ECO:0007669"/>
    <property type="project" value="InterPro"/>
</dbReference>
<dbReference type="CDD" id="cd00202">
    <property type="entry name" value="ZnF_GATA"/>
    <property type="match status" value="1"/>
</dbReference>
<gene>
    <name evidence="3" type="ORF">MSAN_01731300</name>
</gene>
<evidence type="ECO:0000256" key="1">
    <source>
        <dbReference type="SAM" id="MobiDB-lite"/>
    </source>
</evidence>
<evidence type="ECO:0000313" key="4">
    <source>
        <dbReference type="Proteomes" id="UP000623467"/>
    </source>
</evidence>
<evidence type="ECO:0000259" key="2">
    <source>
        <dbReference type="SMART" id="SM00401"/>
    </source>
</evidence>
<dbReference type="Pfam" id="PF00320">
    <property type="entry name" value="GATA"/>
    <property type="match status" value="1"/>
</dbReference>
<dbReference type="GO" id="GO:0006355">
    <property type="term" value="P:regulation of DNA-templated transcription"/>
    <property type="evidence" value="ECO:0007669"/>
    <property type="project" value="InterPro"/>
</dbReference>
<proteinExistence type="predicted"/>